<evidence type="ECO:0000313" key="1">
    <source>
        <dbReference type="EMBL" id="MDB8613445.1"/>
    </source>
</evidence>
<evidence type="ECO:0000313" key="2">
    <source>
        <dbReference type="Proteomes" id="UP001210204"/>
    </source>
</evidence>
<dbReference type="InterPro" id="IPR021512">
    <property type="entry name" value="DUF3173"/>
</dbReference>
<proteinExistence type="predicted"/>
<dbReference type="Pfam" id="PF11372">
    <property type="entry name" value="DUF3173"/>
    <property type="match status" value="1"/>
</dbReference>
<protein>
    <submittedName>
        <fullName evidence="1">DUF3173 family protein</fullName>
    </submittedName>
</protein>
<reference evidence="1" key="1">
    <citation type="submission" date="2023-01" db="EMBL/GenBank/DDBJ databases">
        <title>Human gut microbiome strain richness.</title>
        <authorList>
            <person name="Chen-Liaw A."/>
        </authorList>
    </citation>
    <scope>NUCLEOTIDE SEQUENCE</scope>
    <source>
        <strain evidence="1">1001095st1_G4_1001095IJ_161003</strain>
    </source>
</reference>
<organism evidence="1 2">
    <name type="scientific">Streptococcus salivarius</name>
    <dbReference type="NCBI Taxonomy" id="1304"/>
    <lineage>
        <taxon>Bacteria</taxon>
        <taxon>Bacillati</taxon>
        <taxon>Bacillota</taxon>
        <taxon>Bacilli</taxon>
        <taxon>Lactobacillales</taxon>
        <taxon>Streptococcaceae</taxon>
        <taxon>Streptococcus</taxon>
    </lineage>
</organism>
<dbReference type="Proteomes" id="UP001210204">
    <property type="component" value="Unassembled WGS sequence"/>
</dbReference>
<comment type="caution">
    <text evidence="1">The sequence shown here is derived from an EMBL/GenBank/DDBJ whole genome shotgun (WGS) entry which is preliminary data.</text>
</comment>
<dbReference type="EMBL" id="JAQMJT010000002">
    <property type="protein sequence ID" value="MDB8613445.1"/>
    <property type="molecule type" value="Genomic_DNA"/>
</dbReference>
<sequence length="84" mass="9526">MIDFVDKNDLMALTGYSQTQCKKLIREAKVNLVANGFSWYDNKRVGRVPLKTVEDILGFQLSRKNGIIYNVPQNAGLHDIGEQQ</sequence>
<name>A0AAW6D4Q8_STRSL</name>
<accession>A0AAW6D4Q8</accession>
<dbReference type="RefSeq" id="WP_195918119.1">
    <property type="nucleotide sequence ID" value="NZ_AP031488.1"/>
</dbReference>
<dbReference type="AlphaFoldDB" id="A0AAW6D4Q8"/>
<gene>
    <name evidence="1" type="ORF">PNU26_03380</name>
</gene>